<feature type="compositionally biased region" description="Basic and acidic residues" evidence="1">
    <location>
        <begin position="1209"/>
        <end position="1220"/>
    </location>
</feature>
<feature type="compositionally biased region" description="Polar residues" evidence="1">
    <location>
        <begin position="684"/>
        <end position="694"/>
    </location>
</feature>
<gene>
    <name evidence="3" type="ORF">HS088_TW06G01284</name>
</gene>
<feature type="compositionally biased region" description="Basic and acidic residues" evidence="1">
    <location>
        <begin position="127"/>
        <end position="157"/>
    </location>
</feature>
<dbReference type="PROSITE" id="PS50829">
    <property type="entry name" value="GYF"/>
    <property type="match status" value="1"/>
</dbReference>
<feature type="region of interest" description="Disordered" evidence="1">
    <location>
        <begin position="671"/>
        <end position="696"/>
    </location>
</feature>
<feature type="compositionally biased region" description="Basic and acidic residues" evidence="1">
    <location>
        <begin position="1255"/>
        <end position="1266"/>
    </location>
</feature>
<keyword evidence="4" id="KW-1185">Reference proteome</keyword>
<evidence type="ECO:0000256" key="1">
    <source>
        <dbReference type="SAM" id="MobiDB-lite"/>
    </source>
</evidence>
<name>A0A7J7DLD2_TRIWF</name>
<protein>
    <recommendedName>
        <fullName evidence="2">GYF domain-containing protein</fullName>
    </recommendedName>
</protein>
<comment type="caution">
    <text evidence="3">The sequence shown here is derived from an EMBL/GenBank/DDBJ whole genome shotgun (WGS) entry which is preliminary data.</text>
</comment>
<feature type="compositionally biased region" description="Basic and acidic residues" evidence="1">
    <location>
        <begin position="233"/>
        <end position="244"/>
    </location>
</feature>
<sequence length="1861" mass="203126">MRTPETRRKRRGKCETIPSPARAHIGFFTDYFYCVTCLFSDIVVANVLGSDSPIPLSPQWLLPKPGESKPGTGTGEGHISTNPGYDNHSVVNKSSGNGEGMHDTLKKKDVFRPSLLDRETNRLDRWREEERDTNSSVRKDRWRDGDKELGDPRRTEQWMDNSSNRHFGESRRVPSDRWSDSNNRDASFDQRRESKWNTRWGPDDKESEGVRDKRMDSGRDGDMLLDRGSLPSHQKDERDGDNFRAWRSNSSQSRGRGEPSNHQTLTPNKQTTTFSYSRGRGENTPPTFSAGRGRFSSTGSVVNSFPVHSQAPGTILDKGDTGHSEPSLLRYSRTKLLDVYRKTDGMSCEKLLDGFVQVLLLTQEDLLEPLALCAPTSDEMVVLKGIERGEIVSSGAPQISKDGTAGWQTLDFTQSRRTKIGSKEDIPLAGDDFKDEIADTSKGSYLGYSEGSSKEKQSHNLGPNSKVEATHDQKMYQNNKFKAEGFREGGDSYRKADETSVIQDLSVKGKNSIPTGVSWRSSSSGEQSHIGFHDWNEIPSGVSSRLSQMDWTQPQKDQNNQWESMAKLSFSKEAKWQTADDPIIKRQPSAVFDREQKVNKLSQPSPEDLVLYYKDPQGLIQGPFPGSDIIGWLEAGYFGIDLQVRLANASEDSPFSLLGDVMPHLRAKARPPPGFALPKPNETADGSNRSNFSSLGKVHSGMNEIDVIRSEPRHVHASSIEAENRFLESLMSGNLSNSSQGLQPYVGNNPSGMPSSATDSENDLYLLAKRMTLERQRSLPNPYPHWTGRDSTPIVSKPEIIADSATPHAKVLFSMADNSHQPPHSQNSDLMSIIHGLSERPAAVVNNGAPGWSNFSVHGGLDPLQEKIDLHAQSFPAQTPFGHQQRLQPQSSPQLANLLGQAVDNPSGVLTAEKLLSPGLAQDPQLLNNLLQQQYLLQLHSQAPIPSQQLSLLDKLLLLKQQQKQEEQQQLLRQHQLLSQVLSEHHPNQQFSEPSFGQSQVAAVSAGNQVDPSRIQASQELFPIAPQIPVTNMQDKLSANISNLPPQVTQNLTHNVSSGTSLVPLPHQMFGNIHPQHGWGATLPKQTDNVTEKVSPPTSTLVESFQETSNKFTKEPSVVHNAVLASEYHTSLPMELTSEDVHRTGESLVVAVSGAMADDLPSIGPSHDSSVPGNVTGDKVQPDVSLDGKQVAKERPSDVPSQGTAIKSVEVREARKGSDKKSRKQKSSKLQPLSDQAKVGSNASSLQQLNQSESRGLDVGDTKLDAHIGSGETLQGTSPPERKDNRTKVTTIEIGDSRQLNNSVPVTLSGDNVGIVEVKEESDLVGSVSLQNSQIHSGQRAWKPAPGFKAKSLLEIQQEEQRKAHVEAVVSEVTNSVNSMSLSFPWAGVVANSDSKLSKGTTKDEGFTGVNIGIPDSSPKSKSKKSPLHDILAEEVLAKSDEKVMEVSDSTSSLTSTLVTAGHVESVDDGNFIDAKETKKSRKKSKAKAAAAGAKVSLPSTPADVSVASSITEKAKSSRSMQQEKDVLPAIPSGPSLGDFVLWKGESANPSPVPAWSMDSKKLPKPTSLRDILKEQEKKGSTPLQSQIQAPQKSQPVQANHGSQSWSISASPAKAASPIQINSRAVSQSKHRGDDDLFWGPIDQPGQETKQADFPQPVNVGSLGTKSTPAKANLGGSSGRQKSMGGRAVEHPLSSSPASAQTSLKGKRDSLTKHSEAMDFRDWCESECVRLLGTKDTSFLEFCLKQTRTEAEMLLTENLGSFDPDHEFIEKFLNYRELLPADVLEIAFQSRNDRKVSQSGAKEVNSDNAGFGGVDRDGLDGSSKAGGKKKGRKGKKVSPVVLGFNVVSNRIMMGEIQTVED</sequence>
<feature type="compositionally biased region" description="Low complexity" evidence="1">
    <location>
        <begin position="1607"/>
        <end position="1619"/>
    </location>
</feature>
<feature type="compositionally biased region" description="Low complexity" evidence="1">
    <location>
        <begin position="1228"/>
        <end position="1254"/>
    </location>
</feature>
<reference evidence="3 4" key="1">
    <citation type="journal article" date="2020" name="Nat. Commun.">
        <title>Genome of Tripterygium wilfordii and identification of cytochrome P450 involved in triptolide biosynthesis.</title>
        <authorList>
            <person name="Tu L."/>
            <person name="Su P."/>
            <person name="Zhang Z."/>
            <person name="Gao L."/>
            <person name="Wang J."/>
            <person name="Hu T."/>
            <person name="Zhou J."/>
            <person name="Zhang Y."/>
            <person name="Zhao Y."/>
            <person name="Liu Y."/>
            <person name="Song Y."/>
            <person name="Tong Y."/>
            <person name="Lu Y."/>
            <person name="Yang J."/>
            <person name="Xu C."/>
            <person name="Jia M."/>
            <person name="Peters R.J."/>
            <person name="Huang L."/>
            <person name="Gao W."/>
        </authorList>
    </citation>
    <scope>NUCLEOTIDE SEQUENCE [LARGE SCALE GENOMIC DNA]</scope>
    <source>
        <strain evidence="4">cv. XIE 37</strain>
        <tissue evidence="3">Leaf</tissue>
    </source>
</reference>
<feature type="region of interest" description="Disordered" evidence="1">
    <location>
        <begin position="56"/>
        <end position="108"/>
    </location>
</feature>
<dbReference type="SMART" id="SM00444">
    <property type="entry name" value="GYF"/>
    <property type="match status" value="1"/>
</dbReference>
<feature type="compositionally biased region" description="Basic and acidic residues" evidence="1">
    <location>
        <begin position="166"/>
        <end position="225"/>
    </location>
</feature>
<dbReference type="Pfam" id="PF02213">
    <property type="entry name" value="GYF"/>
    <property type="match status" value="1"/>
</dbReference>
<feature type="region of interest" description="Disordered" evidence="1">
    <location>
        <begin position="444"/>
        <end position="471"/>
    </location>
</feature>
<dbReference type="CDD" id="cd00072">
    <property type="entry name" value="GYF"/>
    <property type="match status" value="1"/>
</dbReference>
<dbReference type="EMBL" id="JAAARO010000006">
    <property type="protein sequence ID" value="KAF5747103.1"/>
    <property type="molecule type" value="Genomic_DNA"/>
</dbReference>
<dbReference type="SUPFAM" id="SSF55277">
    <property type="entry name" value="GYF domain"/>
    <property type="match status" value="1"/>
</dbReference>
<dbReference type="PANTHER" id="PTHR47471:SF1">
    <property type="entry name" value="PROTEIN ESSENTIAL FOR POTEXVIRUS ACCUMULATION 1"/>
    <property type="match status" value="1"/>
</dbReference>
<dbReference type="PANTHER" id="PTHR47471">
    <property type="entry name" value="GYF DOMAIN-CONTAINING PROTEIN"/>
    <property type="match status" value="1"/>
</dbReference>
<dbReference type="Gene3D" id="3.30.1490.40">
    <property type="match status" value="1"/>
</dbReference>
<dbReference type="InterPro" id="IPR003169">
    <property type="entry name" value="GYF"/>
</dbReference>
<evidence type="ECO:0000259" key="2">
    <source>
        <dbReference type="PROSITE" id="PS50829"/>
    </source>
</evidence>
<feature type="compositionally biased region" description="Polar residues" evidence="1">
    <location>
        <begin position="295"/>
        <end position="307"/>
    </location>
</feature>
<feature type="region of interest" description="Disordered" evidence="1">
    <location>
        <begin position="1159"/>
        <end position="1287"/>
    </location>
</feature>
<dbReference type="FunCoup" id="A0A7J7DLD2">
    <property type="interactions" value="3790"/>
</dbReference>
<feature type="region of interest" description="Disordered" evidence="1">
    <location>
        <begin position="1478"/>
        <end position="1506"/>
    </location>
</feature>
<dbReference type="InterPro" id="IPR035445">
    <property type="entry name" value="GYF-like_dom_sf"/>
</dbReference>
<feature type="region of interest" description="Disordered" evidence="1">
    <location>
        <begin position="1577"/>
        <end position="1710"/>
    </location>
</feature>
<feature type="compositionally biased region" description="Polar residues" evidence="1">
    <location>
        <begin position="79"/>
        <end position="96"/>
    </location>
</feature>
<proteinExistence type="predicted"/>
<evidence type="ECO:0000313" key="4">
    <source>
        <dbReference type="Proteomes" id="UP000593562"/>
    </source>
</evidence>
<feature type="region of interest" description="Disordered" evidence="1">
    <location>
        <begin position="127"/>
        <end position="326"/>
    </location>
</feature>
<feature type="compositionally biased region" description="Basic residues" evidence="1">
    <location>
        <begin position="1826"/>
        <end position="1836"/>
    </location>
</feature>
<feature type="domain" description="GYF" evidence="2">
    <location>
        <begin position="608"/>
        <end position="659"/>
    </location>
</feature>
<dbReference type="Proteomes" id="UP000593562">
    <property type="component" value="Unassembled WGS sequence"/>
</dbReference>
<evidence type="ECO:0000313" key="3">
    <source>
        <dbReference type="EMBL" id="KAF5747103.1"/>
    </source>
</evidence>
<feature type="compositionally biased region" description="Polar residues" evidence="1">
    <location>
        <begin position="1693"/>
        <end position="1704"/>
    </location>
</feature>
<accession>A0A7J7DLD2</accession>
<dbReference type="InParanoid" id="A0A7J7DLD2"/>
<feature type="compositionally biased region" description="Polar residues" evidence="1">
    <location>
        <begin position="1582"/>
        <end position="1606"/>
    </location>
</feature>
<organism evidence="3 4">
    <name type="scientific">Tripterygium wilfordii</name>
    <name type="common">Thunder God vine</name>
    <dbReference type="NCBI Taxonomy" id="458696"/>
    <lineage>
        <taxon>Eukaryota</taxon>
        <taxon>Viridiplantae</taxon>
        <taxon>Streptophyta</taxon>
        <taxon>Embryophyta</taxon>
        <taxon>Tracheophyta</taxon>
        <taxon>Spermatophyta</taxon>
        <taxon>Magnoliopsida</taxon>
        <taxon>eudicotyledons</taxon>
        <taxon>Gunneridae</taxon>
        <taxon>Pentapetalae</taxon>
        <taxon>rosids</taxon>
        <taxon>fabids</taxon>
        <taxon>Celastrales</taxon>
        <taxon>Celastraceae</taxon>
        <taxon>Tripterygium</taxon>
    </lineage>
</organism>
<feature type="compositionally biased region" description="Polar residues" evidence="1">
    <location>
        <begin position="247"/>
        <end position="276"/>
    </location>
</feature>
<feature type="region of interest" description="Disordered" evidence="1">
    <location>
        <begin position="1795"/>
        <end position="1836"/>
    </location>
</feature>